<name>A0ABS8NK83_9BACT</name>
<comment type="caution">
    <text evidence="3">The sequence shown here is derived from an EMBL/GenBank/DDBJ whole genome shotgun (WGS) entry which is preliminary data.</text>
</comment>
<feature type="region of interest" description="Disordered" evidence="1">
    <location>
        <begin position="160"/>
        <end position="186"/>
    </location>
</feature>
<evidence type="ECO:0000313" key="4">
    <source>
        <dbReference type="Proteomes" id="UP001430306"/>
    </source>
</evidence>
<evidence type="ECO:0000313" key="3">
    <source>
        <dbReference type="EMBL" id="MCC9643372.1"/>
    </source>
</evidence>
<keyword evidence="4" id="KW-1185">Reference proteome</keyword>
<dbReference type="RefSeq" id="WP_230274328.1">
    <property type="nucleotide sequence ID" value="NZ_JAJKFW010000024.1"/>
</dbReference>
<feature type="signal peptide" evidence="2">
    <location>
        <begin position="1"/>
        <end position="21"/>
    </location>
</feature>
<dbReference type="EMBL" id="JAJKFW010000024">
    <property type="protein sequence ID" value="MCC9643372.1"/>
    <property type="molecule type" value="Genomic_DNA"/>
</dbReference>
<evidence type="ECO:0000256" key="2">
    <source>
        <dbReference type="SAM" id="SignalP"/>
    </source>
</evidence>
<feature type="chain" id="PRO_5045955168" evidence="2">
    <location>
        <begin position="22"/>
        <end position="228"/>
    </location>
</feature>
<reference evidence="3" key="1">
    <citation type="submission" date="2021-11" db="EMBL/GenBank/DDBJ databases">
        <title>Genome sequence.</title>
        <authorList>
            <person name="Sun Q."/>
        </authorList>
    </citation>
    <scope>NUCLEOTIDE SEQUENCE</scope>
    <source>
        <strain evidence="3">JC740</strain>
    </source>
</reference>
<keyword evidence="2" id="KW-0732">Signal</keyword>
<sequence>MCFRLVASLNLTLSLAIGVNAATWTSSDGFLSVTPPDSNGFQMVPSAPPPFICMWISNDETMHFGVMKMDVPPTIQLNQSSAEQGLAEEIGGRTTRLETTQVGGHEVWNMRGQAELIDITQALVRNDDELYKVMAATVGAKADQQIVQRFIGSIAIGASHTAKPRSSSTDESPNAEANTSLPSQERVGSWDLHSFSKKIGGAGALLGIGLLVYLNSRKKKTTVAQPRP</sequence>
<accession>A0ABS8NK83</accession>
<evidence type="ECO:0000256" key="1">
    <source>
        <dbReference type="SAM" id="MobiDB-lite"/>
    </source>
</evidence>
<dbReference type="Proteomes" id="UP001430306">
    <property type="component" value="Unassembled WGS sequence"/>
</dbReference>
<feature type="compositionally biased region" description="Polar residues" evidence="1">
    <location>
        <begin position="164"/>
        <end position="183"/>
    </location>
</feature>
<proteinExistence type="predicted"/>
<protein>
    <submittedName>
        <fullName evidence="3">Uncharacterized protein</fullName>
    </submittedName>
</protein>
<gene>
    <name evidence="3" type="ORF">LOC71_13895</name>
</gene>
<organism evidence="3 4">
    <name type="scientific">Rhodopirellula halodulae</name>
    <dbReference type="NCBI Taxonomy" id="2894198"/>
    <lineage>
        <taxon>Bacteria</taxon>
        <taxon>Pseudomonadati</taxon>
        <taxon>Planctomycetota</taxon>
        <taxon>Planctomycetia</taxon>
        <taxon>Pirellulales</taxon>
        <taxon>Pirellulaceae</taxon>
        <taxon>Rhodopirellula</taxon>
    </lineage>
</organism>